<sequence>MRTATADMPETPLVSGDWLAARLDAPGLVIVDARKGDGYAEAHIPGARQLMLTPLLHQSGRVIDPEDFAAEMARLGVGPDTLVVAYDDGNNLFGARLWWVLRYYGHDNAVVLDGGWDNWISTGLPRTDEAPPAPEPGAFKAYPNPEYLAETADVRAAIDDPDRQIVDVRGDAEWLRATPTEASMAGHIPGALHMVWTDCLDPATRRFRSADELRAHFTLLGLRPEAEIITYCQGGIRAAHTVLALTIAGFVHVQNYEGSWAEWSRVQMPATVERASPVHPAGQNPGGVDQSV</sequence>
<keyword evidence="1" id="KW-0677">Repeat</keyword>
<dbReference type="Gene3D" id="3.40.250.10">
    <property type="entry name" value="Rhodanese-like domain"/>
    <property type="match status" value="2"/>
</dbReference>
<evidence type="ECO:0000313" key="5">
    <source>
        <dbReference type="Proteomes" id="UP000292298"/>
    </source>
</evidence>
<accession>A0A4V2GJ31</accession>
<evidence type="ECO:0000256" key="1">
    <source>
        <dbReference type="ARBA" id="ARBA00022737"/>
    </source>
</evidence>
<dbReference type="EMBL" id="SHLI01000001">
    <property type="protein sequence ID" value="RZU98675.1"/>
    <property type="molecule type" value="Genomic_DNA"/>
</dbReference>
<gene>
    <name evidence="4" type="ORF">EV698_0933</name>
</gene>
<protein>
    <recommendedName>
        <fullName evidence="2">Sulfurtransferase</fullName>
    </recommendedName>
</protein>
<dbReference type="InterPro" id="IPR001307">
    <property type="entry name" value="Thiosulphate_STrfase_CS"/>
</dbReference>
<name>A0A4V2GJ31_9GAMM</name>
<dbReference type="InterPro" id="IPR051126">
    <property type="entry name" value="Thiosulfate_sulfurtransferase"/>
</dbReference>
<dbReference type="PROSITE" id="PS50206">
    <property type="entry name" value="RHODANESE_3"/>
    <property type="match status" value="2"/>
</dbReference>
<feature type="domain" description="Rhodanese" evidence="3">
    <location>
        <begin position="24"/>
        <end position="128"/>
    </location>
</feature>
<dbReference type="Proteomes" id="UP000292298">
    <property type="component" value="Unassembled WGS sequence"/>
</dbReference>
<dbReference type="InterPro" id="IPR001763">
    <property type="entry name" value="Rhodanese-like_dom"/>
</dbReference>
<evidence type="ECO:0000256" key="2">
    <source>
        <dbReference type="RuleBase" id="RU000507"/>
    </source>
</evidence>
<keyword evidence="4" id="KW-0670">Pyruvate</keyword>
<dbReference type="CDD" id="cd01449">
    <property type="entry name" value="TST_Repeat_2"/>
    <property type="match status" value="1"/>
</dbReference>
<proteinExistence type="predicted"/>
<keyword evidence="5" id="KW-1185">Reference proteome</keyword>
<dbReference type="PANTHER" id="PTHR43855">
    <property type="entry name" value="THIOSULFATE SULFURTRANSFERASE"/>
    <property type="match status" value="1"/>
</dbReference>
<dbReference type="InterPro" id="IPR036873">
    <property type="entry name" value="Rhodanese-like_dom_sf"/>
</dbReference>
<dbReference type="SUPFAM" id="SSF52821">
    <property type="entry name" value="Rhodanese/Cell cycle control phosphatase"/>
    <property type="match status" value="2"/>
</dbReference>
<comment type="caution">
    <text evidence="4">The sequence shown here is derived from an EMBL/GenBank/DDBJ whole genome shotgun (WGS) entry which is preliminary data.</text>
</comment>
<reference evidence="4 5" key="1">
    <citation type="submission" date="2019-02" db="EMBL/GenBank/DDBJ databases">
        <title>Genomic Encyclopedia of Type Strains, Phase IV (KMG-IV): sequencing the most valuable type-strain genomes for metagenomic binning, comparative biology and taxonomic classification.</title>
        <authorList>
            <person name="Goeker M."/>
        </authorList>
    </citation>
    <scope>NUCLEOTIDE SEQUENCE [LARGE SCALE GENOMIC DNA]</scope>
    <source>
        <strain evidence="4 5">DSM 21056</strain>
    </source>
</reference>
<feature type="domain" description="Rhodanese" evidence="3">
    <location>
        <begin position="159"/>
        <end position="272"/>
    </location>
</feature>
<organism evidence="4 5">
    <name type="scientific">Spiribacter vilamensis</name>
    <dbReference type="NCBI Taxonomy" id="531306"/>
    <lineage>
        <taxon>Bacteria</taxon>
        <taxon>Pseudomonadati</taxon>
        <taxon>Pseudomonadota</taxon>
        <taxon>Gammaproteobacteria</taxon>
        <taxon>Chromatiales</taxon>
        <taxon>Ectothiorhodospiraceae</taxon>
        <taxon>Spiribacter</taxon>
    </lineage>
</organism>
<dbReference type="CDD" id="cd01448">
    <property type="entry name" value="TST_Repeat_1"/>
    <property type="match status" value="1"/>
</dbReference>
<keyword evidence="2 4" id="KW-0808">Transferase</keyword>
<dbReference type="AlphaFoldDB" id="A0A4V2GJ31"/>
<dbReference type="PROSITE" id="PS00683">
    <property type="entry name" value="RHODANESE_2"/>
    <property type="match status" value="1"/>
</dbReference>
<dbReference type="GO" id="GO:0004792">
    <property type="term" value="F:thiosulfate-cyanide sulfurtransferase activity"/>
    <property type="evidence" value="ECO:0007669"/>
    <property type="project" value="InterPro"/>
</dbReference>
<dbReference type="PANTHER" id="PTHR43855:SF1">
    <property type="entry name" value="THIOSULFATE SULFURTRANSFERASE"/>
    <property type="match status" value="1"/>
</dbReference>
<evidence type="ECO:0000313" key="4">
    <source>
        <dbReference type="EMBL" id="RZU98675.1"/>
    </source>
</evidence>
<dbReference type="SMART" id="SM00450">
    <property type="entry name" value="RHOD"/>
    <property type="match status" value="2"/>
</dbReference>
<dbReference type="Pfam" id="PF00581">
    <property type="entry name" value="Rhodanese"/>
    <property type="match status" value="2"/>
</dbReference>
<evidence type="ECO:0000259" key="3">
    <source>
        <dbReference type="PROSITE" id="PS50206"/>
    </source>
</evidence>